<proteinExistence type="predicted"/>
<dbReference type="EMBL" id="FOES01000005">
    <property type="protein sequence ID" value="SEP98347.1"/>
    <property type="molecule type" value="Genomic_DNA"/>
</dbReference>
<reference evidence="1 2" key="1">
    <citation type="submission" date="2016-10" db="EMBL/GenBank/DDBJ databases">
        <authorList>
            <person name="de Groot N.N."/>
        </authorList>
    </citation>
    <scope>NUCLEOTIDE SEQUENCE [LARGE SCALE GENOMIC DNA]</scope>
    <source>
        <strain evidence="1 2">DSM 21633</strain>
    </source>
</reference>
<evidence type="ECO:0000313" key="2">
    <source>
        <dbReference type="Proteomes" id="UP000199427"/>
    </source>
</evidence>
<dbReference type="OrthoDB" id="9799867at2"/>
<name>A0A1H9CBH9_9BACI</name>
<evidence type="ECO:0000313" key="1">
    <source>
        <dbReference type="EMBL" id="SEP98347.1"/>
    </source>
</evidence>
<dbReference type="STRING" id="571933.SAMN05216362_10515"/>
<sequence length="274" mass="32696">MNFDKKRLLELGKIHKKDFEKIEVNPYAYFIDDTPYYFVLYKSRFIGTERGYAIISPTQSVDHNKSTEAFAAFFKFIITKKNIENGVDRTNVELSSHEEVKNYLEIVLKKESLDTNTKEIYRRAFETLDQMFKLQNEFNGLWNDAKKFLEMIDEKNIFSREELEQLLNYVPSLNLIQYKQLHKRYVNSDDFNYIYKNRNELTKTNSLIKPNTLKGMTSQIVKSELENLINNLTRDINITSFDSYDSIHQKWDVTYRRGLEDLINEKINHLRYPS</sequence>
<organism evidence="1 2">
    <name type="scientific">Piscibacillus halophilus</name>
    <dbReference type="NCBI Taxonomy" id="571933"/>
    <lineage>
        <taxon>Bacteria</taxon>
        <taxon>Bacillati</taxon>
        <taxon>Bacillota</taxon>
        <taxon>Bacilli</taxon>
        <taxon>Bacillales</taxon>
        <taxon>Bacillaceae</taxon>
        <taxon>Piscibacillus</taxon>
    </lineage>
</organism>
<accession>A0A1H9CBH9</accession>
<protein>
    <submittedName>
        <fullName evidence="1">Uncharacterized protein</fullName>
    </submittedName>
</protein>
<keyword evidence="2" id="KW-1185">Reference proteome</keyword>
<dbReference type="RefSeq" id="WP_091772753.1">
    <property type="nucleotide sequence ID" value="NZ_FOES01000005.1"/>
</dbReference>
<gene>
    <name evidence="1" type="ORF">SAMN05216362_10515</name>
</gene>
<dbReference type="AlphaFoldDB" id="A0A1H9CBH9"/>
<dbReference type="Proteomes" id="UP000199427">
    <property type="component" value="Unassembled WGS sequence"/>
</dbReference>